<gene>
    <name evidence="1" type="ORF">LOC62_01G000154</name>
</gene>
<dbReference type="AlphaFoldDB" id="A0AAF1BEX3"/>
<reference evidence="1" key="1">
    <citation type="submission" date="2023-10" db="EMBL/GenBank/DDBJ databases">
        <authorList>
            <person name="Noh H."/>
        </authorList>
    </citation>
    <scope>NUCLEOTIDE SEQUENCE</scope>
    <source>
        <strain evidence="1">DUCC4014</strain>
    </source>
</reference>
<proteinExistence type="predicted"/>
<evidence type="ECO:0000313" key="2">
    <source>
        <dbReference type="Proteomes" id="UP000827549"/>
    </source>
</evidence>
<dbReference type="GeneID" id="87803413"/>
<evidence type="ECO:0000313" key="1">
    <source>
        <dbReference type="EMBL" id="WOO76527.1"/>
    </source>
</evidence>
<organism evidence="1 2">
    <name type="scientific">Vanrija pseudolonga</name>
    <dbReference type="NCBI Taxonomy" id="143232"/>
    <lineage>
        <taxon>Eukaryota</taxon>
        <taxon>Fungi</taxon>
        <taxon>Dikarya</taxon>
        <taxon>Basidiomycota</taxon>
        <taxon>Agaricomycotina</taxon>
        <taxon>Tremellomycetes</taxon>
        <taxon>Trichosporonales</taxon>
        <taxon>Trichosporonaceae</taxon>
        <taxon>Vanrija</taxon>
    </lineage>
</organism>
<dbReference type="RefSeq" id="XP_062622559.1">
    <property type="nucleotide sequence ID" value="XM_062766575.1"/>
</dbReference>
<protein>
    <submittedName>
        <fullName evidence="1">Uncharacterized protein</fullName>
    </submittedName>
</protein>
<name>A0AAF1BEX3_9TREE</name>
<dbReference type="Proteomes" id="UP000827549">
    <property type="component" value="Chromosome 1"/>
</dbReference>
<dbReference type="EMBL" id="CP086714">
    <property type="protein sequence ID" value="WOO76527.1"/>
    <property type="molecule type" value="Genomic_DNA"/>
</dbReference>
<keyword evidence="2" id="KW-1185">Reference proteome</keyword>
<accession>A0AAF1BEX3</accession>
<sequence length="132" mass="14127">MAPSQSYSNTSVMVGGYWPIPLPPGYAACTTNSDDITDVCCLRLHGAVYTANTSMPYLPPSQQPNNTHQCLLIPRDPALFKPNFTAQVESWDACANENKTVTSMSCMNGAGRRATLGLAALVWMAVGCVLVV</sequence>